<dbReference type="EMBL" id="NBXB01000042">
    <property type="protein sequence ID" value="RFA12355.1"/>
    <property type="molecule type" value="Genomic_DNA"/>
</dbReference>
<dbReference type="InterPro" id="IPR021315">
    <property type="entry name" value="Gap/Sap"/>
</dbReference>
<feature type="region of interest" description="Disordered" evidence="1">
    <location>
        <begin position="101"/>
        <end position="148"/>
    </location>
</feature>
<evidence type="ECO:0000256" key="1">
    <source>
        <dbReference type="SAM" id="MobiDB-lite"/>
    </source>
</evidence>
<feature type="transmembrane region" description="Helical" evidence="2">
    <location>
        <begin position="75"/>
        <end position="94"/>
    </location>
</feature>
<dbReference type="RefSeq" id="WP_116412761.1">
    <property type="nucleotide sequence ID" value="NZ_NBXB01000042.1"/>
</dbReference>
<dbReference type="Proteomes" id="UP000256541">
    <property type="component" value="Unassembled WGS sequence"/>
</dbReference>
<evidence type="ECO:0000256" key="2">
    <source>
        <dbReference type="SAM" id="Phobius"/>
    </source>
</evidence>
<reference evidence="3 4" key="1">
    <citation type="submission" date="2017-04" db="EMBL/GenBank/DDBJ databases">
        <title>Comparative genome analysis of Subtercola boreus.</title>
        <authorList>
            <person name="Cho Y.-J."/>
            <person name="Cho A."/>
            <person name="Kim O.-S."/>
            <person name="Lee J.-I."/>
        </authorList>
    </citation>
    <scope>NUCLEOTIDE SEQUENCE [LARGE SCALE GENOMIC DNA]</scope>
    <source>
        <strain evidence="3 4">P27479</strain>
    </source>
</reference>
<proteinExistence type="predicted"/>
<dbReference type="Pfam" id="PF11139">
    <property type="entry name" value="SfLAP"/>
    <property type="match status" value="1"/>
</dbReference>
<gene>
    <name evidence="3" type="ORF">B7R22_16290</name>
</gene>
<dbReference type="AlphaFoldDB" id="A0A3E0VRV2"/>
<sequence>MDVLATIGLLLPLAIAGAFSSVPIALVTVVLLSRRARANGTAHAIGFTAGTSLVTLALAAGIGHPLLPAERAHNPVVAVIEVVLGAILIARGILMAVRRPPAGCEGEEGTRPLRAARPGPSFSRSSIRPARPPGSPAHARASPPTAAF</sequence>
<feature type="transmembrane region" description="Helical" evidence="2">
    <location>
        <begin position="44"/>
        <end position="63"/>
    </location>
</feature>
<evidence type="ECO:0000313" key="4">
    <source>
        <dbReference type="Proteomes" id="UP000256541"/>
    </source>
</evidence>
<keyword evidence="2" id="KW-0812">Transmembrane</keyword>
<keyword evidence="2" id="KW-0472">Membrane</keyword>
<comment type="caution">
    <text evidence="3">The sequence shown here is derived from an EMBL/GenBank/DDBJ whole genome shotgun (WGS) entry which is preliminary data.</text>
</comment>
<feature type="transmembrane region" description="Helical" evidence="2">
    <location>
        <begin position="6"/>
        <end position="32"/>
    </location>
</feature>
<protein>
    <submittedName>
        <fullName evidence="3">Uncharacterized protein</fullName>
    </submittedName>
</protein>
<evidence type="ECO:0000313" key="3">
    <source>
        <dbReference type="EMBL" id="RFA12355.1"/>
    </source>
</evidence>
<name>A0A3E0VRV2_9MICO</name>
<accession>A0A3E0VRV2</accession>
<keyword evidence="2" id="KW-1133">Transmembrane helix</keyword>
<organism evidence="3 4">
    <name type="scientific">Subtercola boreus</name>
    <dbReference type="NCBI Taxonomy" id="120213"/>
    <lineage>
        <taxon>Bacteria</taxon>
        <taxon>Bacillati</taxon>
        <taxon>Actinomycetota</taxon>
        <taxon>Actinomycetes</taxon>
        <taxon>Micrococcales</taxon>
        <taxon>Microbacteriaceae</taxon>
        <taxon>Subtercola</taxon>
    </lineage>
</organism>